<evidence type="ECO:0000313" key="3">
    <source>
        <dbReference type="Proteomes" id="UP001642260"/>
    </source>
</evidence>
<dbReference type="Proteomes" id="UP001642260">
    <property type="component" value="Unassembled WGS sequence"/>
</dbReference>
<keyword evidence="1" id="KW-0175">Coiled coil</keyword>
<keyword evidence="3" id="KW-1185">Reference proteome</keyword>
<sequence>MANSEVGTKTGTVKAETSIYRQNSISGSSYQLDLPIVESSSSLVEDLHKSRKILDGYKESRKDSESAKARAEVELSKAMELVKELTLLIERLNRSKEFHKKDMEASKIDLKLEENS</sequence>
<comment type="caution">
    <text evidence="2">The sequence shown here is derived from an EMBL/GenBank/DDBJ whole genome shotgun (WGS) entry which is preliminary data.</text>
</comment>
<dbReference type="AlphaFoldDB" id="A0ABC8LPH9"/>
<evidence type="ECO:0000256" key="1">
    <source>
        <dbReference type="SAM" id="Coils"/>
    </source>
</evidence>
<dbReference type="EMBL" id="CAKOAT010670709">
    <property type="protein sequence ID" value="CAH8385652.1"/>
    <property type="molecule type" value="Genomic_DNA"/>
</dbReference>
<accession>A0ABC8LPH9</accession>
<evidence type="ECO:0000313" key="2">
    <source>
        <dbReference type="EMBL" id="CAH8385652.1"/>
    </source>
</evidence>
<reference evidence="2 3" key="1">
    <citation type="submission" date="2022-03" db="EMBL/GenBank/DDBJ databases">
        <authorList>
            <person name="Macdonald S."/>
            <person name="Ahmed S."/>
            <person name="Newling K."/>
        </authorList>
    </citation>
    <scope>NUCLEOTIDE SEQUENCE [LARGE SCALE GENOMIC DNA]</scope>
</reference>
<organism evidence="2 3">
    <name type="scientific">Eruca vesicaria subsp. sativa</name>
    <name type="common">Garden rocket</name>
    <name type="synonym">Eruca sativa</name>
    <dbReference type="NCBI Taxonomy" id="29727"/>
    <lineage>
        <taxon>Eukaryota</taxon>
        <taxon>Viridiplantae</taxon>
        <taxon>Streptophyta</taxon>
        <taxon>Embryophyta</taxon>
        <taxon>Tracheophyta</taxon>
        <taxon>Spermatophyta</taxon>
        <taxon>Magnoliopsida</taxon>
        <taxon>eudicotyledons</taxon>
        <taxon>Gunneridae</taxon>
        <taxon>Pentapetalae</taxon>
        <taxon>rosids</taxon>
        <taxon>malvids</taxon>
        <taxon>Brassicales</taxon>
        <taxon>Brassicaceae</taxon>
        <taxon>Brassiceae</taxon>
        <taxon>Eruca</taxon>
    </lineage>
</organism>
<name>A0ABC8LPH9_ERUVS</name>
<gene>
    <name evidence="2" type="ORF">ERUC_LOCUS38135</name>
</gene>
<feature type="coiled-coil region" evidence="1">
    <location>
        <begin position="54"/>
        <end position="102"/>
    </location>
</feature>
<proteinExistence type="predicted"/>
<protein>
    <submittedName>
        <fullName evidence="2">Uncharacterized protein</fullName>
    </submittedName>
</protein>